<dbReference type="AlphaFoldDB" id="A0A369K7C9"/>
<feature type="region of interest" description="Disordered" evidence="1">
    <location>
        <begin position="43"/>
        <end position="126"/>
    </location>
</feature>
<proteinExistence type="predicted"/>
<dbReference type="Proteomes" id="UP000076154">
    <property type="component" value="Unassembled WGS sequence"/>
</dbReference>
<organism evidence="2 3">
    <name type="scientific">Hypsizygus marmoreus</name>
    <name type="common">White beech mushroom</name>
    <name type="synonym">Agaricus marmoreus</name>
    <dbReference type="NCBI Taxonomy" id="39966"/>
    <lineage>
        <taxon>Eukaryota</taxon>
        <taxon>Fungi</taxon>
        <taxon>Dikarya</taxon>
        <taxon>Basidiomycota</taxon>
        <taxon>Agaricomycotina</taxon>
        <taxon>Agaricomycetes</taxon>
        <taxon>Agaricomycetidae</taxon>
        <taxon>Agaricales</taxon>
        <taxon>Tricholomatineae</taxon>
        <taxon>Lyophyllaceae</taxon>
        <taxon>Hypsizygus</taxon>
    </lineage>
</organism>
<dbReference type="EMBL" id="LUEZ02000010">
    <property type="protein sequence ID" value="RDB28575.1"/>
    <property type="molecule type" value="Genomic_DNA"/>
</dbReference>
<name>A0A369K7C9_HYPMA</name>
<gene>
    <name evidence="2" type="ORF">Hypma_014882</name>
</gene>
<sequence length="126" mass="13792">MTLYAAHTATDQVDDILDAFYMDEQSPEDSEEEDIAFYDLYEDSEQTVSSRGSPSPVFDGTELDEPSQEDSIGGDKESDSLSSTTTKRMLDEQAGSEIGDTKLENNDPETDSNTINSNKADEATDS</sequence>
<comment type="caution">
    <text evidence="2">The sequence shown here is derived from an EMBL/GenBank/DDBJ whole genome shotgun (WGS) entry which is preliminary data.</text>
</comment>
<evidence type="ECO:0000313" key="3">
    <source>
        <dbReference type="Proteomes" id="UP000076154"/>
    </source>
</evidence>
<protein>
    <submittedName>
        <fullName evidence="2">Uncharacterized protein</fullName>
    </submittedName>
</protein>
<keyword evidence="3" id="KW-1185">Reference proteome</keyword>
<evidence type="ECO:0000313" key="2">
    <source>
        <dbReference type="EMBL" id="RDB28575.1"/>
    </source>
</evidence>
<reference evidence="2" key="1">
    <citation type="submission" date="2018-04" db="EMBL/GenBank/DDBJ databases">
        <title>Whole genome sequencing of Hypsizygus marmoreus.</title>
        <authorList>
            <person name="Choi I.-G."/>
            <person name="Min B."/>
            <person name="Kim J.-G."/>
            <person name="Kim S."/>
            <person name="Oh Y.-L."/>
            <person name="Kong W.-S."/>
            <person name="Park H."/>
            <person name="Jeong J."/>
            <person name="Song E.-S."/>
        </authorList>
    </citation>
    <scope>NUCLEOTIDE SEQUENCE [LARGE SCALE GENOMIC DNA]</scope>
    <source>
        <strain evidence="2">51987-8</strain>
    </source>
</reference>
<dbReference type="InParanoid" id="A0A369K7C9"/>
<accession>A0A369K7C9</accession>
<evidence type="ECO:0000256" key="1">
    <source>
        <dbReference type="SAM" id="MobiDB-lite"/>
    </source>
</evidence>